<dbReference type="EC" id="2.3.2.27" evidence="4"/>
<dbReference type="InterPro" id="IPR002110">
    <property type="entry name" value="Ankyrin_rpt"/>
</dbReference>
<dbReference type="InterPro" id="IPR010606">
    <property type="entry name" value="Mib_Herc2"/>
</dbReference>
<dbReference type="PROSITE" id="PS51416">
    <property type="entry name" value="MIB_HERC2"/>
    <property type="match status" value="2"/>
</dbReference>
<dbReference type="SMART" id="SM00291">
    <property type="entry name" value="ZnF_ZZ"/>
    <property type="match status" value="1"/>
</dbReference>
<accession>A0AAN9AV50</accession>
<dbReference type="AlphaFoldDB" id="A0AAN9AV50"/>
<feature type="repeat" description="ANK" evidence="14">
    <location>
        <begin position="638"/>
        <end position="670"/>
    </location>
</feature>
<evidence type="ECO:0000256" key="5">
    <source>
        <dbReference type="ARBA" id="ARBA00022490"/>
    </source>
</evidence>
<comment type="caution">
    <text evidence="20">The sequence shown here is derived from an EMBL/GenBank/DDBJ whole genome shotgun (WGS) entry which is preliminary data.</text>
</comment>
<name>A0AAN9AV50_9CAEN</name>
<feature type="region of interest" description="Disordered" evidence="16">
    <location>
        <begin position="919"/>
        <end position="942"/>
    </location>
</feature>
<dbReference type="Gene3D" id="3.30.60.90">
    <property type="match status" value="1"/>
</dbReference>
<feature type="repeat" description="ANK" evidence="14">
    <location>
        <begin position="605"/>
        <end position="637"/>
    </location>
</feature>
<keyword evidence="13 14" id="KW-0040">ANK repeat</keyword>
<evidence type="ECO:0000256" key="9">
    <source>
        <dbReference type="ARBA" id="ARBA00022771"/>
    </source>
</evidence>
<feature type="region of interest" description="Disordered" evidence="16">
    <location>
        <begin position="241"/>
        <end position="330"/>
    </location>
</feature>
<dbReference type="InterPro" id="IPR013083">
    <property type="entry name" value="Znf_RING/FYVE/PHD"/>
</dbReference>
<dbReference type="Gene3D" id="3.30.40.10">
    <property type="entry name" value="Zinc/RING finger domain, C3HC4 (zinc finger)"/>
    <property type="match status" value="1"/>
</dbReference>
<feature type="domain" description="MIB/HERC2" evidence="19">
    <location>
        <begin position="1"/>
        <end position="67"/>
    </location>
</feature>
<evidence type="ECO:0000256" key="10">
    <source>
        <dbReference type="ARBA" id="ARBA00022786"/>
    </source>
</evidence>
<evidence type="ECO:0000313" key="21">
    <source>
        <dbReference type="Proteomes" id="UP001374579"/>
    </source>
</evidence>
<comment type="subcellular location">
    <subcellularLocation>
        <location evidence="2">Cytoplasm</location>
    </subcellularLocation>
</comment>
<dbReference type="PROSITE" id="PS50089">
    <property type="entry name" value="ZF_RING_2"/>
    <property type="match status" value="1"/>
</dbReference>
<feature type="domain" description="MIB/HERC2" evidence="19">
    <location>
        <begin position="136"/>
        <end position="214"/>
    </location>
</feature>
<keyword evidence="5" id="KW-0963">Cytoplasm</keyword>
<evidence type="ECO:0000256" key="15">
    <source>
        <dbReference type="PROSITE-ProRule" id="PRU00228"/>
    </source>
</evidence>
<dbReference type="Pfam" id="PF18346">
    <property type="entry name" value="SH3_15"/>
    <property type="match status" value="1"/>
</dbReference>
<dbReference type="GO" id="GO:0016567">
    <property type="term" value="P:protein ubiquitination"/>
    <property type="evidence" value="ECO:0007669"/>
    <property type="project" value="InterPro"/>
</dbReference>
<dbReference type="SUPFAM" id="SSF57850">
    <property type="entry name" value="RING/U-box"/>
    <property type="match status" value="1"/>
</dbReference>
<dbReference type="GO" id="GO:0005737">
    <property type="term" value="C:cytoplasm"/>
    <property type="evidence" value="ECO:0007669"/>
    <property type="project" value="UniProtKB-SubCell"/>
</dbReference>
<dbReference type="PROSITE" id="PS50297">
    <property type="entry name" value="ANK_REP_REGION"/>
    <property type="match status" value="4"/>
</dbReference>
<keyword evidence="9 15" id="KW-0863">Zinc-finger</keyword>
<evidence type="ECO:0000256" key="13">
    <source>
        <dbReference type="ARBA" id="ARBA00023043"/>
    </source>
</evidence>
<dbReference type="PROSITE" id="PS50088">
    <property type="entry name" value="ANK_REPEAT"/>
    <property type="match status" value="4"/>
</dbReference>
<evidence type="ECO:0000256" key="16">
    <source>
        <dbReference type="SAM" id="MobiDB-lite"/>
    </source>
</evidence>
<evidence type="ECO:0000256" key="11">
    <source>
        <dbReference type="ARBA" id="ARBA00022833"/>
    </source>
</evidence>
<evidence type="ECO:0000256" key="2">
    <source>
        <dbReference type="ARBA" id="ARBA00004496"/>
    </source>
</evidence>
<dbReference type="Pfam" id="PF12796">
    <property type="entry name" value="Ank_2"/>
    <property type="match status" value="3"/>
</dbReference>
<feature type="region of interest" description="Disordered" evidence="16">
    <location>
        <begin position="496"/>
        <end position="548"/>
    </location>
</feature>
<sequence length="1031" mass="111111">MTGAVGIRVMRGPDWEEGDTDGGEGHLGTLKELLSNGKVRVLWDNGQEVTCRAGADGKFDLRIFDTAQAGVRHPDTKCSECGETHIYGMLWRCEDCTGCDLCPQCYSDDKHEIRHRFLRFDHYKSDGLSVKKRKVSVRMRSMGTVPGAKVTRGPDWMWGDQDGGPGANGEMEAYENVAPDSSRNLVRVRWSRGFTNSYRLGFQGNVDVICVEEETGLFYYRDHLPLLDVANLPYPLAPKEAFTKTKPSTTTNGSSRPTPTTTTPTDKSDSTTATTTTSNSNDSTPSITSLSISGSTQSQQSSGTSQTSDTIQDGGAVAGSSMASGGEDTPEIEEQLSFVDGDDVMIGVNENKLRDLQEDFGGVSDSMIKRIGQKGKVTEVTTGIMVRFTSLPYRFNPLALVKVTPFKEGDVVRVRTDPDQVKLLNKHIAWNQQIAEVCGSVGRIVSVDDRNDSVMVNFGHYQTFRLAKACCVPSPGATVDPVGAIGAARRAKSAAAATADSSSGSSGVAGGGGGSGGGATGGSVFKNDGGDNGGRADKRNSDNDSDSGQWKAMLRMLGMMDSGGSGSDGDDPQMKVLFSAIARGEANAVETLLQTNMSLMTKTIQTLSPLMYACHKGQREIVTRLLDLGAEIDFRNEKGRTALHISLDSQEEEIALLLLGRRADPNVSNHRQRSALHEAAFENLPQALQVLVANGADVNAKDFAQDTPLFDAIEKGNQNIVEILLKVPHLNREVLNRNGFNMLQLAALKGHAGCVEAIISSEGCPPVDDLLNGEYSALHIAANNDHVESVGILVLLGGATIDIGDGRRQLTPLHLACKRRNFKSAEALIGLGATVNVTDVNGHSPLHLAMGKSLERDRDDEDVSRDTAIEQRTRVARLLLSNGAILDLEDDEGKTPMSYAHREVQENIMKFLQQSVADFKSPSQPDGKKSPPDSTTLGVSKDKTMTTEDCMTSKQYDKNHINNLLKGVSIPCVKCDVMSDVTLQPCGHKSLCRKCCNDVTLCPTCDAAIDSREPDNTDTVVGGEEEMNKFD</sequence>
<dbReference type="InterPro" id="IPR043145">
    <property type="entry name" value="Znf_ZZ_sf"/>
</dbReference>
<organism evidence="20 21">
    <name type="scientific">Littorina saxatilis</name>
    <dbReference type="NCBI Taxonomy" id="31220"/>
    <lineage>
        <taxon>Eukaryota</taxon>
        <taxon>Metazoa</taxon>
        <taxon>Spiralia</taxon>
        <taxon>Lophotrochozoa</taxon>
        <taxon>Mollusca</taxon>
        <taxon>Gastropoda</taxon>
        <taxon>Caenogastropoda</taxon>
        <taxon>Littorinimorpha</taxon>
        <taxon>Littorinoidea</taxon>
        <taxon>Littorinidae</taxon>
        <taxon>Littorina</taxon>
    </lineage>
</organism>
<feature type="compositionally biased region" description="Gly residues" evidence="16">
    <location>
        <begin position="507"/>
        <end position="521"/>
    </location>
</feature>
<gene>
    <name evidence="20" type="ORF">V1264_007483</name>
</gene>
<dbReference type="GO" id="GO:0007219">
    <property type="term" value="P:Notch signaling pathway"/>
    <property type="evidence" value="ECO:0007669"/>
    <property type="project" value="UniProtKB-KW"/>
</dbReference>
<keyword evidence="12" id="KW-0914">Notch signaling pathway</keyword>
<feature type="domain" description="RING-type" evidence="17">
    <location>
        <begin position="972"/>
        <end position="1006"/>
    </location>
</feature>
<keyword evidence="11" id="KW-0862">Zinc</keyword>
<evidence type="ECO:0000256" key="4">
    <source>
        <dbReference type="ARBA" id="ARBA00012483"/>
    </source>
</evidence>
<evidence type="ECO:0000256" key="14">
    <source>
        <dbReference type="PROSITE-ProRule" id="PRU00023"/>
    </source>
</evidence>
<evidence type="ECO:0000256" key="7">
    <source>
        <dbReference type="ARBA" id="ARBA00022723"/>
    </source>
</evidence>
<dbReference type="PROSITE" id="PS50135">
    <property type="entry name" value="ZF_ZZ_2"/>
    <property type="match status" value="1"/>
</dbReference>
<evidence type="ECO:0000259" key="17">
    <source>
        <dbReference type="PROSITE" id="PS50089"/>
    </source>
</evidence>
<comment type="catalytic activity">
    <reaction evidence="1">
        <text>S-ubiquitinyl-[E2 ubiquitin-conjugating enzyme]-L-cysteine + [acceptor protein]-L-lysine = [E2 ubiquitin-conjugating enzyme]-L-cysteine + N(6)-ubiquitinyl-[acceptor protein]-L-lysine.</text>
        <dbReference type="EC" id="2.3.2.27"/>
    </reaction>
</comment>
<evidence type="ECO:0000256" key="3">
    <source>
        <dbReference type="ARBA" id="ARBA00004906"/>
    </source>
</evidence>
<feature type="repeat" description="ANK" evidence="14">
    <location>
        <begin position="808"/>
        <end position="840"/>
    </location>
</feature>
<keyword evidence="21" id="KW-1185">Reference proteome</keyword>
<reference evidence="20 21" key="1">
    <citation type="submission" date="2024-02" db="EMBL/GenBank/DDBJ databases">
        <title>Chromosome-scale genome assembly of the rough periwinkle Littorina saxatilis.</title>
        <authorList>
            <person name="De Jode A."/>
            <person name="Faria R."/>
            <person name="Formenti G."/>
            <person name="Sims Y."/>
            <person name="Smith T.P."/>
            <person name="Tracey A."/>
            <person name="Wood J.M.D."/>
            <person name="Zagrodzka Z.B."/>
            <person name="Johannesson K."/>
            <person name="Butlin R.K."/>
            <person name="Leder E.H."/>
        </authorList>
    </citation>
    <scope>NUCLEOTIDE SEQUENCE [LARGE SCALE GENOMIC DNA]</scope>
    <source>
        <strain evidence="20">Snail1</strain>
        <tissue evidence="20">Muscle</tissue>
    </source>
</reference>
<dbReference type="InterPro" id="IPR036770">
    <property type="entry name" value="Ankyrin_rpt-contain_sf"/>
</dbReference>
<evidence type="ECO:0000256" key="6">
    <source>
        <dbReference type="ARBA" id="ARBA00022679"/>
    </source>
</evidence>
<dbReference type="Proteomes" id="UP001374579">
    <property type="component" value="Unassembled WGS sequence"/>
</dbReference>
<evidence type="ECO:0000256" key="12">
    <source>
        <dbReference type="ARBA" id="ARBA00022976"/>
    </source>
</evidence>
<dbReference type="InterPro" id="IPR040847">
    <property type="entry name" value="SH3_15"/>
</dbReference>
<dbReference type="PANTHER" id="PTHR24202:SF4">
    <property type="entry name" value="E3 UBIQUITIN-PROTEIN LIGASE MIB2-RELATED"/>
    <property type="match status" value="1"/>
</dbReference>
<keyword evidence="7" id="KW-0479">Metal-binding</keyword>
<protein>
    <recommendedName>
        <fullName evidence="4">RING-type E3 ubiquitin transferase</fullName>
        <ecNumber evidence="4">2.3.2.27</ecNumber>
    </recommendedName>
</protein>
<dbReference type="PANTHER" id="PTHR24202">
    <property type="entry name" value="E3 UBIQUITIN-PROTEIN LIGASE MIB2"/>
    <property type="match status" value="1"/>
</dbReference>
<dbReference type="InterPro" id="IPR037252">
    <property type="entry name" value="Mib_Herc2_sf"/>
</dbReference>
<dbReference type="InterPro" id="IPR000433">
    <property type="entry name" value="Znf_ZZ"/>
</dbReference>
<evidence type="ECO:0000259" key="18">
    <source>
        <dbReference type="PROSITE" id="PS50135"/>
    </source>
</evidence>
<feature type="repeat" description="ANK" evidence="14">
    <location>
        <begin position="671"/>
        <end position="703"/>
    </location>
</feature>
<dbReference type="GO" id="GO:0008270">
    <property type="term" value="F:zinc ion binding"/>
    <property type="evidence" value="ECO:0007669"/>
    <property type="project" value="UniProtKB-KW"/>
</dbReference>
<dbReference type="Gene3D" id="2.30.30.40">
    <property type="entry name" value="SH3 Domains"/>
    <property type="match status" value="2"/>
</dbReference>
<dbReference type="Gene3D" id="1.25.40.20">
    <property type="entry name" value="Ankyrin repeat-containing domain"/>
    <property type="match status" value="1"/>
</dbReference>
<proteinExistence type="predicted"/>
<comment type="pathway">
    <text evidence="3">Protein modification; protein ubiquitination.</text>
</comment>
<keyword evidence="10" id="KW-0833">Ubl conjugation pathway</keyword>
<keyword evidence="8" id="KW-0677">Repeat</keyword>
<evidence type="ECO:0000313" key="20">
    <source>
        <dbReference type="EMBL" id="KAK7093791.1"/>
    </source>
</evidence>
<feature type="compositionally biased region" description="Low complexity" evidence="16">
    <location>
        <begin position="496"/>
        <end position="506"/>
    </location>
</feature>
<feature type="compositionally biased region" description="Low complexity" evidence="16">
    <location>
        <begin position="247"/>
        <end position="326"/>
    </location>
</feature>
<evidence type="ECO:0000259" key="19">
    <source>
        <dbReference type="PROSITE" id="PS51416"/>
    </source>
</evidence>
<dbReference type="Pfam" id="PF06701">
    <property type="entry name" value="MIB_HERC2"/>
    <property type="match status" value="2"/>
</dbReference>
<keyword evidence="6" id="KW-0808">Transferase</keyword>
<dbReference type="GO" id="GO:0061630">
    <property type="term" value="F:ubiquitin protein ligase activity"/>
    <property type="evidence" value="ECO:0007669"/>
    <property type="project" value="UniProtKB-EC"/>
</dbReference>
<dbReference type="SUPFAM" id="SSF159034">
    <property type="entry name" value="Mib/herc2 domain-like"/>
    <property type="match status" value="2"/>
</dbReference>
<dbReference type="EMBL" id="JBAMIC010000019">
    <property type="protein sequence ID" value="KAK7093791.1"/>
    <property type="molecule type" value="Genomic_DNA"/>
</dbReference>
<evidence type="ECO:0000256" key="8">
    <source>
        <dbReference type="ARBA" id="ARBA00022737"/>
    </source>
</evidence>
<dbReference type="SUPFAM" id="SSF48403">
    <property type="entry name" value="Ankyrin repeat"/>
    <property type="match status" value="1"/>
</dbReference>
<dbReference type="InterPro" id="IPR001841">
    <property type="entry name" value="Znf_RING"/>
</dbReference>
<evidence type="ECO:0000256" key="1">
    <source>
        <dbReference type="ARBA" id="ARBA00000900"/>
    </source>
</evidence>
<dbReference type="SMART" id="SM00248">
    <property type="entry name" value="ANK"/>
    <property type="match status" value="9"/>
</dbReference>
<feature type="domain" description="ZZ-type" evidence="18">
    <location>
        <begin position="73"/>
        <end position="125"/>
    </location>
</feature>